<feature type="compositionally biased region" description="Polar residues" evidence="1">
    <location>
        <begin position="117"/>
        <end position="152"/>
    </location>
</feature>
<feature type="region of interest" description="Disordered" evidence="1">
    <location>
        <begin position="117"/>
        <end position="157"/>
    </location>
</feature>
<feature type="compositionally biased region" description="Low complexity" evidence="1">
    <location>
        <begin position="708"/>
        <end position="720"/>
    </location>
</feature>
<feature type="region of interest" description="Disordered" evidence="1">
    <location>
        <begin position="355"/>
        <end position="376"/>
    </location>
</feature>
<proteinExistence type="predicted"/>
<evidence type="ECO:0008006" key="4">
    <source>
        <dbReference type="Google" id="ProtNLM"/>
    </source>
</evidence>
<comment type="caution">
    <text evidence="2">The sequence shown here is derived from an EMBL/GenBank/DDBJ whole genome shotgun (WGS) entry which is preliminary data.</text>
</comment>
<name>A0ABP0DWU1_9PEZI</name>
<feature type="region of interest" description="Disordered" evidence="1">
    <location>
        <begin position="482"/>
        <end position="505"/>
    </location>
</feature>
<keyword evidence="3" id="KW-1185">Reference proteome</keyword>
<dbReference type="Proteomes" id="UP001642502">
    <property type="component" value="Unassembled WGS sequence"/>
</dbReference>
<protein>
    <recommendedName>
        <fullName evidence="4">Protamine P1</fullName>
    </recommendedName>
</protein>
<gene>
    <name evidence="2" type="ORF">SEPCBS119000_005256</name>
</gene>
<feature type="region of interest" description="Disordered" evidence="1">
    <location>
        <begin position="704"/>
        <end position="809"/>
    </location>
</feature>
<organism evidence="2 3">
    <name type="scientific">Sporothrix epigloea</name>
    <dbReference type="NCBI Taxonomy" id="1892477"/>
    <lineage>
        <taxon>Eukaryota</taxon>
        <taxon>Fungi</taxon>
        <taxon>Dikarya</taxon>
        <taxon>Ascomycota</taxon>
        <taxon>Pezizomycotina</taxon>
        <taxon>Sordariomycetes</taxon>
        <taxon>Sordariomycetidae</taxon>
        <taxon>Ophiostomatales</taxon>
        <taxon>Ophiostomataceae</taxon>
        <taxon>Sporothrix</taxon>
    </lineage>
</organism>
<evidence type="ECO:0000256" key="1">
    <source>
        <dbReference type="SAM" id="MobiDB-lite"/>
    </source>
</evidence>
<sequence>MDDNAQTTSHLPTIRRPRWDRSPSNSFTLCGDFMYEEPLHNHDDVLLSGSDDEYYEKPDQRVRKLEEQARLYLQGRRPLLLSASLRGPFNRESGWKNPWIGRRNKTAEMGLSYFTRSKQAPVSTTPKASISGRTRSATQRGASTSAPSTINRSSDDLGTTADIFYDEKEPKVKKPVTDARWLRSRNLKRKRPNDDDDALSPTPIRKISTASLSEATNCRKISPVSFSISIPVFARSMSPAVIGPAAAVLADETIVESTVQRQPIHNAADSENCDSHISYGEEATPPRRGLESASSREIEQPHAAKVPINDAAVPIRSDAADLPENNSTAAAVFDHDAALLVEGNAASNASDFVSLHDADRPADGNKPDDNLQGRDDKVQQDLDTVTNTFEDGPVTVALNPVEDTDTGTEEARALPAPPDRCESENSRLATQLQSPWTKCPIGAFAARTGSILDGSVSPPSFQLSESMQSPWFKEKQPDLFDVDSTSKAECGPTEGPGVSLSKAPNTSLDQKSWADANLIAASSFLPKLPTSPCSPEKGTTTNLPAEKNDRDYDQSLPSFLPSLPIPIHAANSSVTAPSTPETKQSSLPTPDMTFSIKSFRRFRSTTPTPPPRQKNENPGGPRSILLQRRQGSSSGQTARRLDRRVRFDIPLQEETIDGEVCTGLETPARERTASSPPLKQALFDSLPSEVDRFKCHFAAMAERAVRQPTSMPSTPCSSSTQRPARSKTSTRPLDADNGMAELRQLSDTQSRGLPAKPQATQDDDDTSIKSAGACGGPDKENVAHDQITKPPHDGGRDDRPAPTAAEDDVQDVMDNLDEFLGLWDMDAELAQVRSMT</sequence>
<feature type="compositionally biased region" description="Basic and acidic residues" evidence="1">
    <location>
        <begin position="777"/>
        <end position="800"/>
    </location>
</feature>
<feature type="compositionally biased region" description="Polar residues" evidence="1">
    <location>
        <begin position="570"/>
        <end position="588"/>
    </location>
</feature>
<evidence type="ECO:0000313" key="2">
    <source>
        <dbReference type="EMBL" id="CAK7272689.1"/>
    </source>
</evidence>
<feature type="region of interest" description="Disordered" evidence="1">
    <location>
        <begin position="265"/>
        <end position="310"/>
    </location>
</feature>
<feature type="region of interest" description="Disordered" evidence="1">
    <location>
        <begin position="525"/>
        <end position="643"/>
    </location>
</feature>
<reference evidence="2 3" key="1">
    <citation type="submission" date="2024-01" db="EMBL/GenBank/DDBJ databases">
        <authorList>
            <person name="Allen C."/>
            <person name="Tagirdzhanova G."/>
        </authorList>
    </citation>
    <scope>NUCLEOTIDE SEQUENCE [LARGE SCALE GENOMIC DNA]</scope>
    <source>
        <strain evidence="2 3">CBS 119000</strain>
    </source>
</reference>
<accession>A0ABP0DWU1</accession>
<feature type="region of interest" description="Disordered" evidence="1">
    <location>
        <begin position="401"/>
        <end position="422"/>
    </location>
</feature>
<feature type="compositionally biased region" description="Basic and acidic residues" evidence="1">
    <location>
        <begin position="284"/>
        <end position="302"/>
    </location>
</feature>
<dbReference type="EMBL" id="CAWUON010000094">
    <property type="protein sequence ID" value="CAK7272689.1"/>
    <property type="molecule type" value="Genomic_DNA"/>
</dbReference>
<feature type="compositionally biased region" description="Polar residues" evidence="1">
    <location>
        <begin position="531"/>
        <end position="543"/>
    </location>
</feature>
<evidence type="ECO:0000313" key="3">
    <source>
        <dbReference type="Proteomes" id="UP001642502"/>
    </source>
</evidence>
<feature type="compositionally biased region" description="Polar residues" evidence="1">
    <location>
        <begin position="721"/>
        <end position="731"/>
    </location>
</feature>